<feature type="transmembrane region" description="Helical" evidence="1">
    <location>
        <begin position="383"/>
        <end position="400"/>
    </location>
</feature>
<comment type="caution">
    <text evidence="3">The sequence shown here is derived from an EMBL/GenBank/DDBJ whole genome shotgun (WGS) entry which is preliminary data.</text>
</comment>
<feature type="transmembrane region" description="Helical" evidence="1">
    <location>
        <begin position="179"/>
        <end position="197"/>
    </location>
</feature>
<dbReference type="InterPro" id="IPR018677">
    <property type="entry name" value="DUF2157"/>
</dbReference>
<protein>
    <submittedName>
        <fullName evidence="3">Membrane protein</fullName>
    </submittedName>
</protein>
<keyword evidence="1" id="KW-1133">Transmembrane helix</keyword>
<evidence type="ECO:0000256" key="1">
    <source>
        <dbReference type="SAM" id="Phobius"/>
    </source>
</evidence>
<evidence type="ECO:0000313" key="4">
    <source>
        <dbReference type="Proteomes" id="UP001183648"/>
    </source>
</evidence>
<keyword evidence="1" id="KW-0472">Membrane</keyword>
<feature type="transmembrane region" description="Helical" evidence="1">
    <location>
        <begin position="61"/>
        <end position="82"/>
    </location>
</feature>
<feature type="transmembrane region" description="Helical" evidence="1">
    <location>
        <begin position="94"/>
        <end position="113"/>
    </location>
</feature>
<feature type="transmembrane region" description="Helical" evidence="1">
    <location>
        <begin position="203"/>
        <end position="221"/>
    </location>
</feature>
<evidence type="ECO:0000313" key="3">
    <source>
        <dbReference type="EMBL" id="MDR7364558.1"/>
    </source>
</evidence>
<feature type="transmembrane region" description="Helical" evidence="1">
    <location>
        <begin position="356"/>
        <end position="377"/>
    </location>
</feature>
<keyword evidence="1" id="KW-0812">Transmembrane</keyword>
<accession>A0ABU2C1L3</accession>
<feature type="transmembrane region" description="Helical" evidence="1">
    <location>
        <begin position="327"/>
        <end position="349"/>
    </location>
</feature>
<feature type="domain" description="DUF2157" evidence="2">
    <location>
        <begin position="34"/>
        <end position="173"/>
    </location>
</feature>
<organism evidence="3 4">
    <name type="scientific">Nocardioides marmoribigeumensis</name>
    <dbReference type="NCBI Taxonomy" id="433649"/>
    <lineage>
        <taxon>Bacteria</taxon>
        <taxon>Bacillati</taxon>
        <taxon>Actinomycetota</taxon>
        <taxon>Actinomycetes</taxon>
        <taxon>Propionibacteriales</taxon>
        <taxon>Nocardioidaceae</taxon>
        <taxon>Nocardioides</taxon>
    </lineage>
</organism>
<reference evidence="3 4" key="1">
    <citation type="submission" date="2023-07" db="EMBL/GenBank/DDBJ databases">
        <title>Sequencing the genomes of 1000 actinobacteria strains.</title>
        <authorList>
            <person name="Klenk H.-P."/>
        </authorList>
    </citation>
    <scope>NUCLEOTIDE SEQUENCE [LARGE SCALE GENOMIC DNA]</scope>
    <source>
        <strain evidence="3 4">DSM 19426</strain>
    </source>
</reference>
<feature type="transmembrane region" description="Helical" evidence="1">
    <location>
        <begin position="125"/>
        <end position="145"/>
    </location>
</feature>
<feature type="transmembrane region" description="Helical" evidence="1">
    <location>
        <begin position="261"/>
        <end position="285"/>
    </location>
</feature>
<dbReference type="RefSeq" id="WP_310306319.1">
    <property type="nucleotide sequence ID" value="NZ_BAAAPS010000006.1"/>
</dbReference>
<name>A0ABU2C1L3_9ACTN</name>
<dbReference type="EMBL" id="JAVDYG010000001">
    <property type="protein sequence ID" value="MDR7364558.1"/>
    <property type="molecule type" value="Genomic_DNA"/>
</dbReference>
<keyword evidence="4" id="KW-1185">Reference proteome</keyword>
<evidence type="ECO:0000259" key="2">
    <source>
        <dbReference type="Pfam" id="PF09925"/>
    </source>
</evidence>
<dbReference type="Proteomes" id="UP001183648">
    <property type="component" value="Unassembled WGS sequence"/>
</dbReference>
<proteinExistence type="predicted"/>
<dbReference type="Pfam" id="PF09925">
    <property type="entry name" value="DUF2157"/>
    <property type="match status" value="1"/>
</dbReference>
<feature type="transmembrane region" description="Helical" evidence="1">
    <location>
        <begin position="297"/>
        <end position="315"/>
    </location>
</feature>
<gene>
    <name evidence="3" type="ORF">J2S63_004111</name>
</gene>
<sequence length="424" mass="43909">MSTTQLTTPAAQPAPPSQAIHPKRLEWLTGELARWQREGLVDEASGAAILGRYHPTRSISLARLLLQLGAVFVGVGLIWLVASNLDQLAPGARFLAVCLLWVAAVVGGEVLAGRRAQGGPIPSPAVHGVRILGALLFGAVVFQAAQTLQVPAYEPRLVGFWALGALAHAYVVRGVGPLVVGVLGGYVWVIWQSAWTFSHLLDGLLAVAAVGVGGLAVAALHDHLGEGWRSFAAVWREAGAVASLGVLFTAALPFVEADGMGWPVVLVVLLVLAVLTTAAAVVLGLRPGAPPWGWAEPVGGVAVTLVALGLVAWEAGADASSVGAEDWAHAILSVTVYLAVATGVAAVGIMRDSWRLTFLALAALTVFTTVQAFAVFAQIIQGAVLFVVIGLILAGTGWLADRGRRQLAQTLDDVLDEPTSGGAR</sequence>